<evidence type="ECO:0000313" key="2">
    <source>
        <dbReference type="EMBL" id="KAF4137289.1"/>
    </source>
</evidence>
<protein>
    <recommendedName>
        <fullName evidence="4">Bzip transcription factor</fullName>
    </recommendedName>
</protein>
<accession>A0A8S9UDE2</accession>
<evidence type="ECO:0000256" key="1">
    <source>
        <dbReference type="SAM" id="MobiDB-lite"/>
    </source>
</evidence>
<name>A0A8S9UDE2_PHYIN</name>
<dbReference type="AlphaFoldDB" id="A0A8S9UDE2"/>
<evidence type="ECO:0000313" key="3">
    <source>
        <dbReference type="Proteomes" id="UP000704712"/>
    </source>
</evidence>
<organism evidence="2 3">
    <name type="scientific">Phytophthora infestans</name>
    <name type="common">Potato late blight agent</name>
    <name type="synonym">Botrytis infestans</name>
    <dbReference type="NCBI Taxonomy" id="4787"/>
    <lineage>
        <taxon>Eukaryota</taxon>
        <taxon>Sar</taxon>
        <taxon>Stramenopiles</taxon>
        <taxon>Oomycota</taxon>
        <taxon>Peronosporomycetes</taxon>
        <taxon>Peronosporales</taxon>
        <taxon>Peronosporaceae</taxon>
        <taxon>Phytophthora</taxon>
    </lineage>
</organism>
<gene>
    <name evidence="2" type="ORF">GN958_ATG13552</name>
</gene>
<proteinExistence type="predicted"/>
<feature type="region of interest" description="Disordered" evidence="1">
    <location>
        <begin position="59"/>
        <end position="79"/>
    </location>
</feature>
<comment type="caution">
    <text evidence="2">The sequence shown here is derived from an EMBL/GenBank/DDBJ whole genome shotgun (WGS) entry which is preliminary data.</text>
</comment>
<feature type="compositionally biased region" description="Polar residues" evidence="1">
    <location>
        <begin position="1"/>
        <end position="17"/>
    </location>
</feature>
<feature type="non-terminal residue" evidence="2">
    <location>
        <position position="1"/>
    </location>
</feature>
<sequence>PQTSQPSNQRQTESTIQPPVESFTREVARGHAGRTRAAKLARPTRWRSHTTLHLRCTTSDTRRKDTTSMNNEALMTSDPERERHRLTKSKKRVTDLEDDVGALASEIEDLNVQLHWVSSGISTKQTVWGVATEYFRLFQYGLSGGALYEYAMSFLQKSMSPGVADGFEYGPEKMLENLRLLSLLFDGFNVRLNGLMELGTHSVNAITTTRITFSKSTLLRAFPLLDSNEVELSSLATKLNGKTLALRGSVCFDWDDKSGCVVGIYSQSDLLTPLLRMLGNLNDVARVFDGALVTPGFRSGAAYPMLPRPSAFQYQSEGQNGFTTSRTTRFSTAIVRSDINPTAIKFSKPSSTRKRSRFLEDTDDPVATQDTEPLSRVIPDHQRSMIFKGFVKKFQDLEVRRHNFSSTRTIWDVATEYFHLFRHGFVPKALRSYCERFLQQYMGSNMNGGFVRGHESLRKSWKRFSVYFDDFNIGCSVFITLVQTFSSPLSQPALPFRKSRCIKCVMKDDEAQGGLSVLAANLLGQRVVMSGSVRFGWDNVYGRVVDMESESDLLAPLFHLLGRLEDASCVLDLISSCCS</sequence>
<reference evidence="2" key="1">
    <citation type="submission" date="2020-03" db="EMBL/GenBank/DDBJ databases">
        <title>Hybrid Assembly of Korean Phytophthora infestans isolates.</title>
        <authorList>
            <person name="Prokchorchik M."/>
            <person name="Lee Y."/>
            <person name="Seo J."/>
            <person name="Cho J.-H."/>
            <person name="Park Y.-E."/>
            <person name="Jang D.-C."/>
            <person name="Im J.-S."/>
            <person name="Choi J.-G."/>
            <person name="Park H.-J."/>
            <person name="Lee G.-B."/>
            <person name="Lee Y.-G."/>
            <person name="Hong S.-Y."/>
            <person name="Cho K."/>
            <person name="Sohn K.H."/>
        </authorList>
    </citation>
    <scope>NUCLEOTIDE SEQUENCE</scope>
    <source>
        <strain evidence="2">KR_2_A2</strain>
    </source>
</reference>
<evidence type="ECO:0008006" key="4">
    <source>
        <dbReference type="Google" id="ProtNLM"/>
    </source>
</evidence>
<feature type="region of interest" description="Disordered" evidence="1">
    <location>
        <begin position="349"/>
        <end position="370"/>
    </location>
</feature>
<dbReference type="EMBL" id="JAACNO010001843">
    <property type="protein sequence ID" value="KAF4137289.1"/>
    <property type="molecule type" value="Genomic_DNA"/>
</dbReference>
<feature type="region of interest" description="Disordered" evidence="1">
    <location>
        <begin position="1"/>
        <end position="22"/>
    </location>
</feature>
<dbReference type="Proteomes" id="UP000704712">
    <property type="component" value="Unassembled WGS sequence"/>
</dbReference>